<proteinExistence type="predicted"/>
<evidence type="ECO:0000313" key="2">
    <source>
        <dbReference type="EMBL" id="MFC5571313.1"/>
    </source>
</evidence>
<dbReference type="Proteomes" id="UP001596036">
    <property type="component" value="Unassembled WGS sequence"/>
</dbReference>
<keyword evidence="1" id="KW-0472">Membrane</keyword>
<comment type="caution">
    <text evidence="2">The sequence shown here is derived from an EMBL/GenBank/DDBJ whole genome shotgun (WGS) entry which is preliminary data.</text>
</comment>
<keyword evidence="1" id="KW-1133">Transmembrane helix</keyword>
<gene>
    <name evidence="2" type="ORF">ACFPN1_14710</name>
</gene>
<dbReference type="RefSeq" id="WP_386755917.1">
    <property type="nucleotide sequence ID" value="NZ_JBHSNM010000007.1"/>
</dbReference>
<accession>A0ABW0SQD1</accession>
<sequence length="134" mass="14211">MSAARGSSLRAFRRPRLWLAVWGLAIAAVVVLSLTPPPAMSVPRNFDKVEHLVGYGGLSAFAVLLFAGWRGQVRAGLGLVALGVALEFAQALLTRTRMADPADALANATGVALGLLLALTPAARWLQRLDARLR</sequence>
<protein>
    <submittedName>
        <fullName evidence="2">VanZ family protein</fullName>
    </submittedName>
</protein>
<dbReference type="EMBL" id="JBHSNM010000007">
    <property type="protein sequence ID" value="MFC5571313.1"/>
    <property type="molecule type" value="Genomic_DNA"/>
</dbReference>
<organism evidence="2 3">
    <name type="scientific">Lysobacter yangpyeongensis</name>
    <dbReference type="NCBI Taxonomy" id="346182"/>
    <lineage>
        <taxon>Bacteria</taxon>
        <taxon>Pseudomonadati</taxon>
        <taxon>Pseudomonadota</taxon>
        <taxon>Gammaproteobacteria</taxon>
        <taxon>Lysobacterales</taxon>
        <taxon>Lysobacteraceae</taxon>
        <taxon>Lysobacter</taxon>
    </lineage>
</organism>
<feature type="transmembrane region" description="Helical" evidence="1">
    <location>
        <begin position="105"/>
        <end position="126"/>
    </location>
</feature>
<feature type="transmembrane region" description="Helical" evidence="1">
    <location>
        <begin position="51"/>
        <end position="69"/>
    </location>
</feature>
<keyword evidence="3" id="KW-1185">Reference proteome</keyword>
<dbReference type="PANTHER" id="PTHR28008:SF1">
    <property type="entry name" value="DOMAIN PROTEIN, PUTATIVE (AFU_ORTHOLOGUE AFUA_3G10980)-RELATED"/>
    <property type="match status" value="1"/>
</dbReference>
<feature type="transmembrane region" description="Helical" evidence="1">
    <location>
        <begin position="76"/>
        <end position="93"/>
    </location>
</feature>
<evidence type="ECO:0000256" key="1">
    <source>
        <dbReference type="SAM" id="Phobius"/>
    </source>
</evidence>
<keyword evidence="1" id="KW-0812">Transmembrane</keyword>
<evidence type="ECO:0000313" key="3">
    <source>
        <dbReference type="Proteomes" id="UP001596036"/>
    </source>
</evidence>
<dbReference type="PANTHER" id="PTHR28008">
    <property type="entry name" value="DOMAIN PROTEIN, PUTATIVE (AFU_ORTHOLOGUE AFUA_3G10980)-RELATED"/>
    <property type="match status" value="1"/>
</dbReference>
<reference evidence="3" key="1">
    <citation type="journal article" date="2019" name="Int. J. Syst. Evol. Microbiol.">
        <title>The Global Catalogue of Microorganisms (GCM) 10K type strain sequencing project: providing services to taxonomists for standard genome sequencing and annotation.</title>
        <authorList>
            <consortium name="The Broad Institute Genomics Platform"/>
            <consortium name="The Broad Institute Genome Sequencing Center for Infectious Disease"/>
            <person name="Wu L."/>
            <person name="Ma J."/>
        </authorList>
    </citation>
    <scope>NUCLEOTIDE SEQUENCE [LARGE SCALE GENOMIC DNA]</scope>
    <source>
        <strain evidence="3">KACC 11407</strain>
    </source>
</reference>
<name>A0ABW0SQD1_9GAMM</name>